<gene>
    <name evidence="3" type="ORF">SEMRO_2986_G341680.1</name>
</gene>
<dbReference type="SUPFAM" id="SSF51294">
    <property type="entry name" value="Hedgehog/intein (Hint) domain"/>
    <property type="match status" value="1"/>
</dbReference>
<keyword evidence="1" id="KW-0812">Transmembrane</keyword>
<dbReference type="InterPro" id="IPR001767">
    <property type="entry name" value="Hedgehog_Hint"/>
</dbReference>
<dbReference type="InterPro" id="IPR050387">
    <property type="entry name" value="Hedgehog_Signaling"/>
</dbReference>
<dbReference type="PANTHER" id="PTHR11889:SF31">
    <property type="entry name" value="PROTEIN HEDGEHOG"/>
    <property type="match status" value="1"/>
</dbReference>
<dbReference type="GO" id="GO:0016540">
    <property type="term" value="P:protein autoprocessing"/>
    <property type="evidence" value="ECO:0007669"/>
    <property type="project" value="InterPro"/>
</dbReference>
<feature type="transmembrane region" description="Helical" evidence="1">
    <location>
        <begin position="253"/>
        <end position="272"/>
    </location>
</feature>
<dbReference type="CDD" id="cd00081">
    <property type="entry name" value="Hint"/>
    <property type="match status" value="1"/>
</dbReference>
<reference evidence="3" key="1">
    <citation type="submission" date="2020-06" db="EMBL/GenBank/DDBJ databases">
        <authorList>
            <consortium name="Plant Systems Biology data submission"/>
        </authorList>
    </citation>
    <scope>NUCLEOTIDE SEQUENCE</scope>
    <source>
        <strain evidence="3">D6</strain>
    </source>
</reference>
<name>A0A9N8F4K2_9STRA</name>
<dbReference type="Proteomes" id="UP001153069">
    <property type="component" value="Unassembled WGS sequence"/>
</dbReference>
<accession>A0A9N8F4K2</accession>
<comment type="caution">
    <text evidence="3">The sequence shown here is derived from an EMBL/GenBank/DDBJ whole genome shotgun (WGS) entry which is preliminary data.</text>
</comment>
<sequence length="278" mass="31573">MPQEGCFSDTTTVQVYQRGPVQMKDLQVGDWVLTGKDTYQPVYTFGHHRNETTEKMFYQIYHHNSKREEPIEMTGNHLIFVLDTSSGKAKPIRVDQLQEFDHLITVGHATSSENEDTPTTVQVSRFALTRKRGVFMPLTASGKIIVHEGIVASNYVSLQEETPSIVESALLFPFVDEHTLSHWFLSPYRIACGVHFIDVCGGHSHDEEGILRWLTLGRRMARAAEHYESFASVPTFLFFGLCNILEIVFLGPLVWATFGMELVLLSVVVYGFHQYNEV</sequence>
<protein>
    <recommendedName>
        <fullName evidence="2">Hint domain-containing protein</fullName>
    </recommendedName>
</protein>
<evidence type="ECO:0000256" key="1">
    <source>
        <dbReference type="SAM" id="Phobius"/>
    </source>
</evidence>
<dbReference type="EMBL" id="CAICTM010002984">
    <property type="protein sequence ID" value="CAB9530684.1"/>
    <property type="molecule type" value="Genomic_DNA"/>
</dbReference>
<dbReference type="InterPro" id="IPR003587">
    <property type="entry name" value="Hint_dom_N"/>
</dbReference>
<dbReference type="SMART" id="SM00306">
    <property type="entry name" value="HintN"/>
    <property type="match status" value="1"/>
</dbReference>
<evidence type="ECO:0000313" key="4">
    <source>
        <dbReference type="Proteomes" id="UP001153069"/>
    </source>
</evidence>
<organism evidence="3 4">
    <name type="scientific">Seminavis robusta</name>
    <dbReference type="NCBI Taxonomy" id="568900"/>
    <lineage>
        <taxon>Eukaryota</taxon>
        <taxon>Sar</taxon>
        <taxon>Stramenopiles</taxon>
        <taxon>Ochrophyta</taxon>
        <taxon>Bacillariophyta</taxon>
        <taxon>Bacillariophyceae</taxon>
        <taxon>Bacillariophycidae</taxon>
        <taxon>Naviculales</taxon>
        <taxon>Naviculaceae</taxon>
        <taxon>Seminavis</taxon>
    </lineage>
</organism>
<evidence type="ECO:0000259" key="2">
    <source>
        <dbReference type="SMART" id="SM00306"/>
    </source>
</evidence>
<dbReference type="Gene3D" id="2.170.16.10">
    <property type="entry name" value="Hedgehog/Intein (Hint) domain"/>
    <property type="match status" value="1"/>
</dbReference>
<dbReference type="AlphaFoldDB" id="A0A9N8F4K2"/>
<feature type="domain" description="Hint" evidence="2">
    <location>
        <begin position="4"/>
        <end position="107"/>
    </location>
</feature>
<keyword evidence="4" id="KW-1185">Reference proteome</keyword>
<keyword evidence="1" id="KW-0472">Membrane</keyword>
<dbReference type="InterPro" id="IPR036844">
    <property type="entry name" value="Hint_dom_sf"/>
</dbReference>
<proteinExistence type="predicted"/>
<keyword evidence="1" id="KW-1133">Transmembrane helix</keyword>
<dbReference type="Pfam" id="PF01079">
    <property type="entry name" value="Hint"/>
    <property type="match status" value="1"/>
</dbReference>
<dbReference type="PANTHER" id="PTHR11889">
    <property type="entry name" value="HEDGEHOG"/>
    <property type="match status" value="1"/>
</dbReference>
<evidence type="ECO:0000313" key="3">
    <source>
        <dbReference type="EMBL" id="CAB9530684.1"/>
    </source>
</evidence>
<dbReference type="OrthoDB" id="5539at2759"/>